<dbReference type="CDD" id="cd07085">
    <property type="entry name" value="ALDH_F6_MMSDH"/>
    <property type="match status" value="1"/>
</dbReference>
<dbReference type="Pfam" id="PF00171">
    <property type="entry name" value="Aldedh"/>
    <property type="match status" value="1"/>
</dbReference>
<gene>
    <name evidence="5" type="ORF">JYT19_00140</name>
</gene>
<comment type="caution">
    <text evidence="5">The sequence shown here is derived from an EMBL/GenBank/DDBJ whole genome shotgun (WGS) entry which is preliminary data.</text>
</comment>
<evidence type="ECO:0000256" key="2">
    <source>
        <dbReference type="ARBA" id="ARBA00023002"/>
    </source>
</evidence>
<accession>A0ABS3AYT2</accession>
<reference evidence="5" key="1">
    <citation type="submission" date="2021-02" db="EMBL/GenBank/DDBJ databases">
        <title>Activity-based single-cell genomes from oceanic crustal fluid captures similar information to metagenomic and metatranscriptomic surveys with orders of magnitude less sampling.</title>
        <authorList>
            <person name="D'Angelo T.S."/>
            <person name="Orcutt B.N."/>
        </authorList>
    </citation>
    <scope>NUCLEOTIDE SEQUENCE [LARGE SCALE GENOMIC DNA]</scope>
    <source>
        <strain evidence="5">AH-315-E05</strain>
    </source>
</reference>
<evidence type="ECO:0000313" key="6">
    <source>
        <dbReference type="Proteomes" id="UP000765003"/>
    </source>
</evidence>
<dbReference type="SUPFAM" id="SSF53720">
    <property type="entry name" value="ALDH-like"/>
    <property type="match status" value="1"/>
</dbReference>
<dbReference type="InterPro" id="IPR016161">
    <property type="entry name" value="Ald_DH/histidinol_DH"/>
</dbReference>
<dbReference type="InterPro" id="IPR010061">
    <property type="entry name" value="MeMal-semiAld_DH"/>
</dbReference>
<dbReference type="NCBIfam" id="TIGR01722">
    <property type="entry name" value="MMSDH"/>
    <property type="match status" value="1"/>
</dbReference>
<keyword evidence="6" id="KW-1185">Reference proteome</keyword>
<sequence length="454" mass="49135">MKLLKNFVNGNWVSSLGPLPLRSQLNQASASAKNAFDLWRQVPVSERVRYLIKFCQLLNENRDELASICSQEHGKSKIESQGEIGRGIESVEHALGMPSMMMGSSLSQVAHGIDSMSIRQPVGVFAAITPFNFPCMIPLWFLPYAISSGNTFILKPSEQTPKTAEFIFSLLEKCSLPKGVVNLVHGSKEVVDAILEDENIVGVSFVGSSKVAKYIYEKGSQYSKRVQALGGAKNFMVVKSDANLELSLKSLCDSAFGCSGQRCLAGANIIAVGSCYEKLRAGLVTMAKSICCGPVISAAHKDRVLSYIAQGIAEGATLLLDGREENDEYENKSNHIGPTIFDDVLPCMSIAKEEIFGPVLCLMRAKNLNEAIEMINESPYANAATLYTSSGKNAALFTQLAQPSMLGINVGVPAPMAFFPFGGCKNSLFGSLKAGGEDAVRFYTDTKVVTSRWF</sequence>
<dbReference type="Proteomes" id="UP000765003">
    <property type="component" value="Unassembled WGS sequence"/>
</dbReference>
<protein>
    <recommendedName>
        <fullName evidence="1">methylmalonate-semialdehyde dehydrogenase (CoA acylating)</fullName>
        <ecNumber evidence="1">1.2.1.27</ecNumber>
    </recommendedName>
</protein>
<feature type="domain" description="Aldehyde dehydrogenase" evidence="4">
    <location>
        <begin position="23"/>
        <end position="449"/>
    </location>
</feature>
<dbReference type="InterPro" id="IPR016160">
    <property type="entry name" value="Ald_DH_CS_CYS"/>
</dbReference>
<dbReference type="PANTHER" id="PTHR43866">
    <property type="entry name" value="MALONATE-SEMIALDEHYDE DEHYDROGENASE"/>
    <property type="match status" value="1"/>
</dbReference>
<keyword evidence="2" id="KW-0560">Oxidoreductase</keyword>
<dbReference type="InterPro" id="IPR016162">
    <property type="entry name" value="Ald_DH_N"/>
</dbReference>
<dbReference type="EMBL" id="JAFITA010000001">
    <property type="protein sequence ID" value="MBN4077299.1"/>
    <property type="molecule type" value="Genomic_DNA"/>
</dbReference>
<dbReference type="PROSITE" id="PS00070">
    <property type="entry name" value="ALDEHYDE_DEHYDR_CYS"/>
    <property type="match status" value="1"/>
</dbReference>
<proteinExistence type="predicted"/>
<evidence type="ECO:0000313" key="5">
    <source>
        <dbReference type="EMBL" id="MBN4077299.1"/>
    </source>
</evidence>
<keyword evidence="3" id="KW-0520">NAD</keyword>
<evidence type="ECO:0000256" key="3">
    <source>
        <dbReference type="ARBA" id="ARBA00023027"/>
    </source>
</evidence>
<dbReference type="InterPro" id="IPR016163">
    <property type="entry name" value="Ald_DH_C"/>
</dbReference>
<evidence type="ECO:0000259" key="4">
    <source>
        <dbReference type="Pfam" id="PF00171"/>
    </source>
</evidence>
<dbReference type="PANTHER" id="PTHR43866:SF4">
    <property type="entry name" value="MALONATE-SEMIALDEHYDE DEHYDROGENASE"/>
    <property type="match status" value="1"/>
</dbReference>
<organism evidence="5 6">
    <name type="scientific">Sulfobacillus acidophilus</name>
    <dbReference type="NCBI Taxonomy" id="53633"/>
    <lineage>
        <taxon>Bacteria</taxon>
        <taxon>Bacillati</taxon>
        <taxon>Bacillota</taxon>
        <taxon>Clostridia</taxon>
        <taxon>Eubacteriales</taxon>
        <taxon>Clostridiales Family XVII. Incertae Sedis</taxon>
        <taxon>Sulfobacillus</taxon>
    </lineage>
</organism>
<dbReference type="Gene3D" id="3.40.605.10">
    <property type="entry name" value="Aldehyde Dehydrogenase, Chain A, domain 1"/>
    <property type="match status" value="1"/>
</dbReference>
<dbReference type="EC" id="1.2.1.27" evidence="1"/>
<dbReference type="Gene3D" id="3.40.309.10">
    <property type="entry name" value="Aldehyde Dehydrogenase, Chain A, domain 2"/>
    <property type="match status" value="1"/>
</dbReference>
<name>A0ABS3AYT2_9FIRM</name>
<dbReference type="InterPro" id="IPR015590">
    <property type="entry name" value="Aldehyde_DH_dom"/>
</dbReference>
<evidence type="ECO:0000256" key="1">
    <source>
        <dbReference type="ARBA" id="ARBA00013048"/>
    </source>
</evidence>